<keyword evidence="4" id="KW-0175">Coiled coil</keyword>
<dbReference type="InterPro" id="IPR002699">
    <property type="entry name" value="V_ATPase_D"/>
</dbReference>
<keyword evidence="2" id="KW-0813">Transport</keyword>
<organism evidence="5">
    <name type="scientific">Thermogladius calderae</name>
    <dbReference type="NCBI Taxonomy" id="1200300"/>
    <lineage>
        <taxon>Archaea</taxon>
        <taxon>Thermoproteota</taxon>
        <taxon>Thermoprotei</taxon>
        <taxon>Desulfurococcales</taxon>
        <taxon>Desulfurococcaceae</taxon>
        <taxon>Thermogladius</taxon>
    </lineage>
</organism>
<dbReference type="NCBIfam" id="TIGR00309">
    <property type="entry name" value="V_ATPase_subD"/>
    <property type="match status" value="1"/>
</dbReference>
<evidence type="ECO:0000256" key="4">
    <source>
        <dbReference type="SAM" id="Coils"/>
    </source>
</evidence>
<evidence type="ECO:0000313" key="5">
    <source>
        <dbReference type="EMBL" id="HHP68382.1"/>
    </source>
</evidence>
<reference evidence="5" key="1">
    <citation type="journal article" date="2020" name="mSystems">
        <title>Genome- and Community-Level Interaction Insights into Carbon Utilization and Element Cycling Functions of Hydrothermarchaeota in Hydrothermal Sediment.</title>
        <authorList>
            <person name="Zhou Z."/>
            <person name="Liu Y."/>
            <person name="Xu W."/>
            <person name="Pan J."/>
            <person name="Luo Z.H."/>
            <person name="Li M."/>
        </authorList>
    </citation>
    <scope>NUCLEOTIDE SEQUENCE [LARGE SCALE GENOMIC DNA]</scope>
    <source>
        <strain evidence="5">SpSt-110</strain>
    </source>
</reference>
<gene>
    <name evidence="5" type="ORF">ENM60_06360</name>
</gene>
<protein>
    <submittedName>
        <fullName evidence="5">V-type ATP synthase subunit D</fullName>
    </submittedName>
</protein>
<accession>A0A7J3Y0B3</accession>
<dbReference type="Pfam" id="PF01813">
    <property type="entry name" value="ATP-synt_D"/>
    <property type="match status" value="1"/>
</dbReference>
<keyword evidence="3" id="KW-0406">Ion transport</keyword>
<dbReference type="GO" id="GO:0046961">
    <property type="term" value="F:proton-transporting ATPase activity, rotational mechanism"/>
    <property type="evidence" value="ECO:0007669"/>
    <property type="project" value="InterPro"/>
</dbReference>
<dbReference type="EMBL" id="DRYK01000082">
    <property type="protein sequence ID" value="HHP68382.1"/>
    <property type="molecule type" value="Genomic_DNA"/>
</dbReference>
<comment type="similarity">
    <text evidence="1">Belongs to the V-ATPase D subunit family.</text>
</comment>
<name>A0A7J3Y0B3_9CREN</name>
<proteinExistence type="inferred from homology"/>
<evidence type="ECO:0000256" key="1">
    <source>
        <dbReference type="ARBA" id="ARBA00005850"/>
    </source>
</evidence>
<dbReference type="PANTHER" id="PTHR11671">
    <property type="entry name" value="V-TYPE ATP SYNTHASE SUBUNIT D"/>
    <property type="match status" value="1"/>
</dbReference>
<sequence length="211" mass="24745">MSAPAIKISRPTKLELIRLRKRLALARRYYDILKDRESLLLQTFRETLLKLIEERRRLNKALAEAYESYYNSVSLHGWKIMEAEAASVKEEVFFKTGFKNILGVWTPEFQPSTKLKPQENLVPELHGLQKARSDIVETLARISEYEKTLVNVGAEISRLKRVVNMLEKVYIPRLERTIRYLSLKFDEVYREETIRALKVKRMLEGRESSSA</sequence>
<evidence type="ECO:0000256" key="2">
    <source>
        <dbReference type="ARBA" id="ARBA00022448"/>
    </source>
</evidence>
<comment type="caution">
    <text evidence="5">The sequence shown here is derived from an EMBL/GenBank/DDBJ whole genome shotgun (WGS) entry which is preliminary data.</text>
</comment>
<dbReference type="Gene3D" id="1.10.287.3240">
    <property type="match status" value="1"/>
</dbReference>
<dbReference type="AlphaFoldDB" id="A0A7J3Y0B3"/>
<evidence type="ECO:0000256" key="3">
    <source>
        <dbReference type="ARBA" id="ARBA00023065"/>
    </source>
</evidence>
<feature type="coiled-coil region" evidence="4">
    <location>
        <begin position="41"/>
        <end position="68"/>
    </location>
</feature>